<keyword evidence="3" id="KW-0285">Flavoprotein</keyword>
<dbReference type="InterPro" id="IPR000172">
    <property type="entry name" value="GMC_OxRdtase_N"/>
</dbReference>
<feature type="binding site" evidence="2">
    <location>
        <begin position="553"/>
        <end position="554"/>
    </location>
    <ligand>
        <name>FAD</name>
        <dbReference type="ChEBI" id="CHEBI:57692"/>
    </ligand>
</feature>
<dbReference type="InterPro" id="IPR012132">
    <property type="entry name" value="GMC_OxRdtase"/>
</dbReference>
<comment type="similarity">
    <text evidence="1 3">Belongs to the GMC oxidoreductase family.</text>
</comment>
<dbReference type="EMBL" id="LN890952">
    <property type="protein sequence ID" value="CUS15059.1"/>
    <property type="molecule type" value="Genomic_DNA"/>
</dbReference>
<dbReference type="PANTHER" id="PTHR11552:SF78">
    <property type="entry name" value="GLUCOSE-METHANOL-CHOLINE OXIDOREDUCTASE N-TERMINAL DOMAIN-CONTAINING PROTEIN"/>
    <property type="match status" value="1"/>
</dbReference>
<feature type="domain" description="Glucose-methanol-choline oxidoreductase N-terminal" evidence="4">
    <location>
        <begin position="87"/>
        <end position="110"/>
    </location>
</feature>
<reference evidence="6" key="1">
    <citation type="submission" date="2015-10" db="EMBL/GenBank/DDBJ databases">
        <authorList>
            <person name="Regsiter A."/>
            <person name="william w."/>
        </authorList>
    </citation>
    <scope>NUCLEOTIDE SEQUENCE</scope>
    <source>
        <strain evidence="6">Montdore</strain>
    </source>
</reference>
<gene>
    <name evidence="6" type="ORF">GSTUAT00000863001</name>
</gene>
<organism evidence="6 7">
    <name type="scientific">Tuber aestivum</name>
    <name type="common">summer truffle</name>
    <dbReference type="NCBI Taxonomy" id="59557"/>
    <lineage>
        <taxon>Eukaryota</taxon>
        <taxon>Fungi</taxon>
        <taxon>Dikarya</taxon>
        <taxon>Ascomycota</taxon>
        <taxon>Pezizomycotina</taxon>
        <taxon>Pezizomycetes</taxon>
        <taxon>Pezizales</taxon>
        <taxon>Tuberaceae</taxon>
        <taxon>Tuber</taxon>
    </lineage>
</organism>
<sequence>MSPPSEVDVIICGGGAAGSVVAGRLAMADPSLSVLVVECGKNNYNVREVVRPALYLTHQAPGSTTAKFYKGKASKQLGGREPIVPVGNVLGGGSSINFMMYTRASRSDYDDWETEGWAAEDLIPLLKKTETYHLENKDPAIHGFEGPLHVSQGGHKSDTTEELLEAAKSMGYRLTEDLQDLKESNAFSKWPKWINPETGRRCDAAHGFIHPQIEKGCNLHLLCDTKVARVIIENGKAVGVEVVPPEAPVDSSAPVTTTIKARKLVVVSSGTLSTPQILERSGIGAPEVLKAVGVKQVVDLPGVGTNYQDHNLILPTYRVAPETSTHDDFLLGNTDVHEQGERDFANGKGVYATNFLDAGGKVRPTEREIEEMGPEFRKFYDEYFKDAPDKPVMFVCIGNAFFGNRSLVPPGKYVTIASYLEYPASRGTIHITSPSPYEEPEFDPGFLAHQADIGPNVWGYKLGREIVRRMPCYRGEVPGVHPKFNPSSAARAREIDIENSGEIQESTGAIAGITLYEALEPTQTGGKIENLVYTEEDNSAIEEWVRENVATTWHSMGTCAMKPRDQGGVVDGKLNVYGVEGLKLADLSICPGNVGANTYSTALLVGEKAAVLVGEYLGLENI</sequence>
<dbReference type="GO" id="GO:0050660">
    <property type="term" value="F:flavin adenine dinucleotide binding"/>
    <property type="evidence" value="ECO:0007669"/>
    <property type="project" value="InterPro"/>
</dbReference>
<evidence type="ECO:0000259" key="5">
    <source>
        <dbReference type="PROSITE" id="PS00624"/>
    </source>
</evidence>
<dbReference type="SUPFAM" id="SSF51905">
    <property type="entry name" value="FAD/NAD(P)-binding domain"/>
    <property type="match status" value="1"/>
</dbReference>
<dbReference type="PROSITE" id="PS00624">
    <property type="entry name" value="GMC_OXRED_2"/>
    <property type="match status" value="1"/>
</dbReference>
<dbReference type="Gene3D" id="3.30.560.10">
    <property type="entry name" value="Glucose Oxidase, domain 3"/>
    <property type="match status" value="2"/>
</dbReference>
<proteinExistence type="inferred from homology"/>
<dbReference type="Gene3D" id="3.50.50.60">
    <property type="entry name" value="FAD/NAD(P)-binding domain"/>
    <property type="match status" value="2"/>
</dbReference>
<name>A0A292Q5M1_9PEZI</name>
<comment type="cofactor">
    <cofactor evidence="2">
        <name>FAD</name>
        <dbReference type="ChEBI" id="CHEBI:57692"/>
    </cofactor>
</comment>
<dbReference type="SUPFAM" id="SSF54373">
    <property type="entry name" value="FAD-linked reductases, C-terminal domain"/>
    <property type="match status" value="1"/>
</dbReference>
<evidence type="ECO:0000313" key="6">
    <source>
        <dbReference type="EMBL" id="CUS15059.1"/>
    </source>
</evidence>
<protein>
    <recommendedName>
        <fullName evidence="4 5">Glucose-methanol-choline oxidoreductase N-terminal domain-containing protein</fullName>
    </recommendedName>
</protein>
<keyword evidence="7" id="KW-1185">Reference proteome</keyword>
<dbReference type="Proteomes" id="UP001412239">
    <property type="component" value="Unassembled WGS sequence"/>
</dbReference>
<dbReference type="AlphaFoldDB" id="A0A292Q5M1"/>
<evidence type="ECO:0000259" key="4">
    <source>
        <dbReference type="PROSITE" id="PS00623"/>
    </source>
</evidence>
<feature type="domain" description="Glucose-methanol-choline oxidoreductase N-terminal" evidence="5">
    <location>
        <begin position="270"/>
        <end position="284"/>
    </location>
</feature>
<dbReference type="InterPro" id="IPR007867">
    <property type="entry name" value="GMC_OxRtase_C"/>
</dbReference>
<feature type="binding site" evidence="2">
    <location>
        <position position="89"/>
    </location>
    <ligand>
        <name>FAD</name>
        <dbReference type="ChEBI" id="CHEBI:57692"/>
    </ligand>
</feature>
<dbReference type="GO" id="GO:0016614">
    <property type="term" value="F:oxidoreductase activity, acting on CH-OH group of donors"/>
    <property type="evidence" value="ECO:0007669"/>
    <property type="project" value="InterPro"/>
</dbReference>
<dbReference type="PANTHER" id="PTHR11552">
    <property type="entry name" value="GLUCOSE-METHANOL-CHOLINE GMC OXIDOREDUCTASE"/>
    <property type="match status" value="1"/>
</dbReference>
<dbReference type="InterPro" id="IPR036188">
    <property type="entry name" value="FAD/NAD-bd_sf"/>
</dbReference>
<feature type="binding site" evidence="2">
    <location>
        <position position="227"/>
    </location>
    <ligand>
        <name>FAD</name>
        <dbReference type="ChEBI" id="CHEBI:57692"/>
    </ligand>
</feature>
<keyword evidence="2 3" id="KW-0274">FAD</keyword>
<dbReference type="Pfam" id="PF00732">
    <property type="entry name" value="GMC_oxred_N"/>
    <property type="match status" value="1"/>
</dbReference>
<dbReference type="PIRSF" id="PIRSF000137">
    <property type="entry name" value="Alcohol_oxidase"/>
    <property type="match status" value="1"/>
</dbReference>
<dbReference type="PROSITE" id="PS00623">
    <property type="entry name" value="GMC_OXRED_1"/>
    <property type="match status" value="1"/>
</dbReference>
<evidence type="ECO:0000256" key="1">
    <source>
        <dbReference type="ARBA" id="ARBA00010790"/>
    </source>
</evidence>
<evidence type="ECO:0000256" key="3">
    <source>
        <dbReference type="RuleBase" id="RU003968"/>
    </source>
</evidence>
<evidence type="ECO:0000313" key="7">
    <source>
        <dbReference type="Proteomes" id="UP001412239"/>
    </source>
</evidence>
<evidence type="ECO:0000256" key="2">
    <source>
        <dbReference type="PIRSR" id="PIRSR000137-2"/>
    </source>
</evidence>
<dbReference type="Pfam" id="PF05199">
    <property type="entry name" value="GMC_oxred_C"/>
    <property type="match status" value="1"/>
</dbReference>
<accession>A0A292Q5M1</accession>